<dbReference type="AlphaFoldDB" id="A0A3G1KW84"/>
<feature type="domain" description="Prolow-density lipoprotein receptor-related protein 1-like beta-propeller" evidence="1">
    <location>
        <begin position="212"/>
        <end position="330"/>
    </location>
</feature>
<protein>
    <recommendedName>
        <fullName evidence="1">Prolow-density lipoprotein receptor-related protein 1-like beta-propeller domain-containing protein</fullName>
    </recommendedName>
</protein>
<dbReference type="KEGG" id="fwa:DCMF_19730"/>
<evidence type="ECO:0000313" key="3">
    <source>
        <dbReference type="Proteomes" id="UP000323521"/>
    </source>
</evidence>
<accession>A0A3G1KW84</accession>
<dbReference type="OrthoDB" id="27389at2"/>
<keyword evidence="3" id="KW-1185">Reference proteome</keyword>
<evidence type="ECO:0000259" key="1">
    <source>
        <dbReference type="Pfam" id="PF16472"/>
    </source>
</evidence>
<dbReference type="Pfam" id="PF16472">
    <property type="entry name" value="DUF5050"/>
    <property type="match status" value="2"/>
</dbReference>
<dbReference type="SUPFAM" id="SSF69304">
    <property type="entry name" value="Tricorn protease N-terminal domain"/>
    <property type="match status" value="2"/>
</dbReference>
<dbReference type="EMBL" id="CP017634">
    <property type="protein sequence ID" value="ATW26691.1"/>
    <property type="molecule type" value="Genomic_DNA"/>
</dbReference>
<proteinExistence type="predicted"/>
<sequence length="334" mass="38655">MKLLKKKNHVQSMAITVLFFLLALSTQLSISFADSAPINMENREFITQFDDWIYFSSTSDKGRLYKMKTDSSNRMKLSDDSIESMIIQNDWIFYIANGNIYKISKDGKYRSVLYNEHDVIPHKLIIKYDKIFFQDEEFGLYQMNLDGKELKNIVNVENISSWTILDHVIYYSVPEEFDDNGNAIKSPIYTVKLEGYGNTLKVGETSKLTDDGGNYINVIWFGDGQDRVYYSNISDKGRLYMIKADGTGKTKLTDHTVSNIRVGGFWIYYSNNSDKSKLYRITIVGTVNSRLIHAYTKYINVYSDNIYYLSDSNSSKIDKLYRIKTDLSGKIEFK</sequence>
<organism evidence="2 3">
    <name type="scientific">Formimonas warabiya</name>
    <dbReference type="NCBI Taxonomy" id="1761012"/>
    <lineage>
        <taxon>Bacteria</taxon>
        <taxon>Bacillati</taxon>
        <taxon>Bacillota</taxon>
        <taxon>Clostridia</taxon>
        <taxon>Eubacteriales</taxon>
        <taxon>Peptococcaceae</taxon>
        <taxon>Candidatus Formimonas</taxon>
    </lineage>
</organism>
<gene>
    <name evidence="2" type="ORF">DCMF_19730</name>
</gene>
<name>A0A3G1KW84_FORW1</name>
<feature type="domain" description="Prolow-density lipoprotein receptor-related protein 1-like beta-propeller" evidence="1">
    <location>
        <begin position="39"/>
        <end position="199"/>
    </location>
</feature>
<reference evidence="2 3" key="1">
    <citation type="submission" date="2016-10" db="EMBL/GenBank/DDBJ databases">
        <title>Complete Genome Sequence of Peptococcaceae strain DCMF.</title>
        <authorList>
            <person name="Edwards R.J."/>
            <person name="Holland S.I."/>
            <person name="Deshpande N.P."/>
            <person name="Wong Y.K."/>
            <person name="Ertan H."/>
            <person name="Manefield M."/>
            <person name="Russell T.L."/>
            <person name="Lee M.J."/>
        </authorList>
    </citation>
    <scope>NUCLEOTIDE SEQUENCE [LARGE SCALE GENOMIC DNA]</scope>
    <source>
        <strain evidence="2 3">DCMF</strain>
    </source>
</reference>
<dbReference type="RefSeq" id="WP_148136013.1">
    <property type="nucleotide sequence ID" value="NZ_CP017634.1"/>
</dbReference>
<dbReference type="PANTHER" id="PTHR32256">
    <property type="match status" value="1"/>
</dbReference>
<dbReference type="InterPro" id="IPR053369">
    <property type="entry name" value="SrfA-induced_signal"/>
</dbReference>
<dbReference type="Gene3D" id="2.120.10.30">
    <property type="entry name" value="TolB, C-terminal domain"/>
    <property type="match status" value="1"/>
</dbReference>
<dbReference type="PANTHER" id="PTHR32256:SF17">
    <property type="entry name" value="EGF-LIKE DOMAIN-CONTAINING PROTEIN"/>
    <property type="match status" value="1"/>
</dbReference>
<dbReference type="InterPro" id="IPR032485">
    <property type="entry name" value="LRP1-like_beta_prop"/>
</dbReference>
<dbReference type="Proteomes" id="UP000323521">
    <property type="component" value="Chromosome"/>
</dbReference>
<evidence type="ECO:0000313" key="2">
    <source>
        <dbReference type="EMBL" id="ATW26691.1"/>
    </source>
</evidence>
<dbReference type="InterPro" id="IPR011042">
    <property type="entry name" value="6-blade_b-propeller_TolB-like"/>
</dbReference>